<feature type="transmembrane region" description="Helical" evidence="1">
    <location>
        <begin position="33"/>
        <end position="66"/>
    </location>
</feature>
<accession>A0A3B1B443</accession>
<keyword evidence="1" id="KW-1133">Transmembrane helix</keyword>
<evidence type="ECO:0000313" key="2">
    <source>
        <dbReference type="EMBL" id="VAX06784.1"/>
    </source>
</evidence>
<feature type="transmembrane region" description="Helical" evidence="1">
    <location>
        <begin position="6"/>
        <end position="24"/>
    </location>
</feature>
<dbReference type="EMBL" id="UOFY01000010">
    <property type="protein sequence ID" value="VAX06784.1"/>
    <property type="molecule type" value="Genomic_DNA"/>
</dbReference>
<evidence type="ECO:0000256" key="1">
    <source>
        <dbReference type="SAM" id="Phobius"/>
    </source>
</evidence>
<gene>
    <name evidence="2" type="ORF">MNBD_GAMMA25-1435</name>
</gene>
<dbReference type="AlphaFoldDB" id="A0A3B1B443"/>
<keyword evidence="1" id="KW-0812">Transmembrane</keyword>
<organism evidence="2">
    <name type="scientific">hydrothermal vent metagenome</name>
    <dbReference type="NCBI Taxonomy" id="652676"/>
    <lineage>
        <taxon>unclassified sequences</taxon>
        <taxon>metagenomes</taxon>
        <taxon>ecological metagenomes</taxon>
    </lineage>
</organism>
<name>A0A3B1B443_9ZZZZ</name>
<reference evidence="2" key="1">
    <citation type="submission" date="2018-06" db="EMBL/GenBank/DDBJ databases">
        <authorList>
            <person name="Zhirakovskaya E."/>
        </authorList>
    </citation>
    <scope>NUCLEOTIDE SEQUENCE</scope>
</reference>
<protein>
    <submittedName>
        <fullName evidence="2">Uncharacterized protein</fullName>
    </submittedName>
</protein>
<keyword evidence="1" id="KW-0472">Membrane</keyword>
<proteinExistence type="predicted"/>
<sequence>MENTTQLIWSILFGGIGLGFFSYGKKQKAVVPFVIGVALFVFPYFITNTYLLVITGIVLVAIPYFVKI</sequence>